<keyword evidence="3" id="KW-0131">Cell cycle</keyword>
<keyword evidence="3" id="KW-0132">Cell division</keyword>
<protein>
    <recommendedName>
        <fullName evidence="2 3">Segregation and condensation protein A</fullName>
    </recommendedName>
</protein>
<comment type="function">
    <text evidence="3">Participates in chromosomal partition during cell division. May act via the formation of a condensin-like complex containing Smc and ScpB that pull DNA away from mid-cell into both cell halves.</text>
</comment>
<organism evidence="4 5">
    <name type="scientific">Fusibacillus kribbianus</name>
    <dbReference type="NCBI Taxonomy" id="3044208"/>
    <lineage>
        <taxon>Bacteria</taxon>
        <taxon>Bacillati</taxon>
        <taxon>Bacillota</taxon>
        <taxon>Clostridia</taxon>
        <taxon>Lachnospirales</taxon>
        <taxon>Lachnospiraceae</taxon>
        <taxon>Fusibacillus</taxon>
    </lineage>
</organism>
<dbReference type="GO" id="GO:0007059">
    <property type="term" value="P:chromosome segregation"/>
    <property type="evidence" value="ECO:0007669"/>
    <property type="project" value="UniProtKB-UniRule"/>
</dbReference>
<dbReference type="GO" id="GO:0005737">
    <property type="term" value="C:cytoplasm"/>
    <property type="evidence" value="ECO:0007669"/>
    <property type="project" value="UniProtKB-SubCell"/>
</dbReference>
<comment type="similarity">
    <text evidence="3">Belongs to the ScpA family.</text>
</comment>
<dbReference type="InterPro" id="IPR003768">
    <property type="entry name" value="ScpA"/>
</dbReference>
<evidence type="ECO:0000256" key="3">
    <source>
        <dbReference type="HAMAP-Rule" id="MF_01805"/>
    </source>
</evidence>
<gene>
    <name evidence="3" type="primary">scpA</name>
    <name evidence="4" type="ORF">QJ036_07715</name>
</gene>
<proteinExistence type="inferred from homology"/>
<dbReference type="Pfam" id="PF02616">
    <property type="entry name" value="SMC_ScpA"/>
    <property type="match status" value="1"/>
</dbReference>
<dbReference type="GO" id="GO:0006260">
    <property type="term" value="P:DNA replication"/>
    <property type="evidence" value="ECO:0007669"/>
    <property type="project" value="UniProtKB-UniRule"/>
</dbReference>
<comment type="subunit">
    <text evidence="3">Component of a cohesin-like complex composed of ScpA, ScpB and the Smc homodimer, in which ScpA and ScpB bind to the head domain of Smc. The presence of the three proteins is required for the association of the complex with DNA.</text>
</comment>
<comment type="subcellular location">
    <subcellularLocation>
        <location evidence="3">Cytoplasm</location>
    </subcellularLocation>
    <text evidence="3">Associated with two foci at the outer edges of the nucleoid region in young cells, and at four foci within both cell halves in older cells.</text>
</comment>
<sequence length="269" mass="31139">MQSVLSVKLQAFEGPLDLLLHLIDKNKVNIYDIPIAEITDQYLEYVNAMDKEDLDVVSDFLVMAATLLDIKSRMLLPAEENEEGEEEDPRQELVERLLEYKMYKYMAGELKDRQLDAERLLFKPETIPEEVAKYRPPVDLEELLDGVTLTRLNDIFRAVLRRQEDKIDPVRSKFSQIQKEPFRVADKIVEILNLAADQRQLSFREFLKAQSSRVELVVAFLAVLELMKMGSVTLREMDGEEEDFLLEASEELIKDRERLAEELTASIDG</sequence>
<dbReference type="PANTHER" id="PTHR33969:SF2">
    <property type="entry name" value="SEGREGATION AND CONDENSATION PROTEIN A"/>
    <property type="match status" value="1"/>
</dbReference>
<dbReference type="EMBL" id="JASGBQ010000011">
    <property type="protein sequence ID" value="MDI9242357.1"/>
    <property type="molecule type" value="Genomic_DNA"/>
</dbReference>
<evidence type="ECO:0000256" key="1">
    <source>
        <dbReference type="ARBA" id="ARBA00022829"/>
    </source>
</evidence>
<evidence type="ECO:0000313" key="5">
    <source>
        <dbReference type="Proteomes" id="UP001300383"/>
    </source>
</evidence>
<dbReference type="PANTHER" id="PTHR33969">
    <property type="entry name" value="SEGREGATION AND CONDENSATION PROTEIN A"/>
    <property type="match status" value="1"/>
</dbReference>
<keyword evidence="3" id="KW-0963">Cytoplasm</keyword>
<name>A0AAP4BAP5_9FIRM</name>
<keyword evidence="1 3" id="KW-0159">Chromosome partition</keyword>
<comment type="caution">
    <text evidence="4">The sequence shown here is derived from an EMBL/GenBank/DDBJ whole genome shotgun (WGS) entry which is preliminary data.</text>
</comment>
<dbReference type="Gene3D" id="6.10.250.2410">
    <property type="match status" value="1"/>
</dbReference>
<keyword evidence="5" id="KW-1185">Reference proteome</keyword>
<dbReference type="HAMAP" id="MF_01805">
    <property type="entry name" value="ScpA"/>
    <property type="match status" value="1"/>
</dbReference>
<dbReference type="Proteomes" id="UP001300383">
    <property type="component" value="Unassembled WGS sequence"/>
</dbReference>
<evidence type="ECO:0000313" key="4">
    <source>
        <dbReference type="EMBL" id="MDI9242357.1"/>
    </source>
</evidence>
<dbReference type="AlphaFoldDB" id="A0AAP4BAP5"/>
<accession>A0AAP4BAP5</accession>
<reference evidence="4 5" key="1">
    <citation type="submission" date="2023-05" db="EMBL/GenBank/DDBJ databases">
        <title>[ruminococcus] sp. nov., isolated from a pig farm feces dump.</title>
        <authorList>
            <person name="Chang Y.-H."/>
        </authorList>
    </citation>
    <scope>NUCLEOTIDE SEQUENCE [LARGE SCALE GENOMIC DNA]</scope>
    <source>
        <strain evidence="4 5">YH-rum2234</strain>
    </source>
</reference>
<dbReference type="RefSeq" id="WP_283230806.1">
    <property type="nucleotide sequence ID" value="NZ_JASGBQ010000011.1"/>
</dbReference>
<evidence type="ECO:0000256" key="2">
    <source>
        <dbReference type="ARBA" id="ARBA00044777"/>
    </source>
</evidence>
<dbReference type="GO" id="GO:0051301">
    <property type="term" value="P:cell division"/>
    <property type="evidence" value="ECO:0007669"/>
    <property type="project" value="UniProtKB-KW"/>
</dbReference>